<gene>
    <name evidence="2" type="ORF">LWI28_010691</name>
</gene>
<sequence length="127" mass="14919">MSDIPPPLIVEILSRLPVKALCRFRCVSKPWLALINHPRFSKMHISRTHKQRLILQKSIAQRDHSLYSVELEILSCLRNSIHVEIELLAEDENFKDVEIGSIQDEWVVKECIRGESCLTKLYKWFHN</sequence>
<protein>
    <recommendedName>
        <fullName evidence="1">F-box domain-containing protein</fullName>
    </recommendedName>
</protein>
<dbReference type="Gene3D" id="1.20.1280.50">
    <property type="match status" value="1"/>
</dbReference>
<dbReference type="InterPro" id="IPR001810">
    <property type="entry name" value="F-box_dom"/>
</dbReference>
<dbReference type="EMBL" id="JAJSOW010000106">
    <property type="protein sequence ID" value="KAI9160690.1"/>
    <property type="molecule type" value="Genomic_DNA"/>
</dbReference>
<reference evidence="2" key="2">
    <citation type="submission" date="2023-02" db="EMBL/GenBank/DDBJ databases">
        <authorList>
            <person name="Swenson N.G."/>
            <person name="Wegrzyn J.L."/>
            <person name="Mcevoy S.L."/>
        </authorList>
    </citation>
    <scope>NUCLEOTIDE SEQUENCE</scope>
    <source>
        <strain evidence="2">91603</strain>
        <tissue evidence="2">Leaf</tissue>
    </source>
</reference>
<dbReference type="SMART" id="SM00256">
    <property type="entry name" value="FBOX"/>
    <property type="match status" value="1"/>
</dbReference>
<dbReference type="SUPFAM" id="SSF81383">
    <property type="entry name" value="F-box domain"/>
    <property type="match status" value="1"/>
</dbReference>
<feature type="domain" description="F-box" evidence="1">
    <location>
        <begin position="1"/>
        <end position="43"/>
    </location>
</feature>
<dbReference type="AlphaFoldDB" id="A0AAD5NHK4"/>
<dbReference type="PROSITE" id="PS50181">
    <property type="entry name" value="FBOX"/>
    <property type="match status" value="1"/>
</dbReference>
<dbReference type="CDD" id="cd22157">
    <property type="entry name" value="F-box_AtFBW1-like"/>
    <property type="match status" value="1"/>
</dbReference>
<evidence type="ECO:0000313" key="3">
    <source>
        <dbReference type="Proteomes" id="UP001064489"/>
    </source>
</evidence>
<reference evidence="2" key="1">
    <citation type="journal article" date="2022" name="Plant J.">
        <title>Strategies of tolerance reflected in two North American maple genomes.</title>
        <authorList>
            <person name="McEvoy S.L."/>
            <person name="Sezen U.U."/>
            <person name="Trouern-Trend A."/>
            <person name="McMahon S.M."/>
            <person name="Schaberg P.G."/>
            <person name="Yang J."/>
            <person name="Wegrzyn J.L."/>
            <person name="Swenson N.G."/>
        </authorList>
    </citation>
    <scope>NUCLEOTIDE SEQUENCE</scope>
    <source>
        <strain evidence="2">91603</strain>
    </source>
</reference>
<accession>A0AAD5NHK4</accession>
<dbReference type="PANTHER" id="PTHR31111">
    <property type="entry name" value="BNAA05G37150D PROTEIN-RELATED"/>
    <property type="match status" value="1"/>
</dbReference>
<dbReference type="Pfam" id="PF00646">
    <property type="entry name" value="F-box"/>
    <property type="match status" value="1"/>
</dbReference>
<evidence type="ECO:0000259" key="1">
    <source>
        <dbReference type="PROSITE" id="PS50181"/>
    </source>
</evidence>
<organism evidence="2 3">
    <name type="scientific">Acer negundo</name>
    <name type="common">Box elder</name>
    <dbReference type="NCBI Taxonomy" id="4023"/>
    <lineage>
        <taxon>Eukaryota</taxon>
        <taxon>Viridiplantae</taxon>
        <taxon>Streptophyta</taxon>
        <taxon>Embryophyta</taxon>
        <taxon>Tracheophyta</taxon>
        <taxon>Spermatophyta</taxon>
        <taxon>Magnoliopsida</taxon>
        <taxon>eudicotyledons</taxon>
        <taxon>Gunneridae</taxon>
        <taxon>Pentapetalae</taxon>
        <taxon>rosids</taxon>
        <taxon>malvids</taxon>
        <taxon>Sapindales</taxon>
        <taxon>Sapindaceae</taxon>
        <taxon>Hippocastanoideae</taxon>
        <taxon>Acereae</taxon>
        <taxon>Acer</taxon>
    </lineage>
</organism>
<dbReference type="PANTHER" id="PTHR31111:SF125">
    <property type="entry name" value="F-BOX PROTEIN CPR30-LIKE"/>
    <property type="match status" value="1"/>
</dbReference>
<comment type="caution">
    <text evidence="2">The sequence shown here is derived from an EMBL/GenBank/DDBJ whole genome shotgun (WGS) entry which is preliminary data.</text>
</comment>
<name>A0AAD5NHK4_ACENE</name>
<proteinExistence type="predicted"/>
<evidence type="ECO:0000313" key="2">
    <source>
        <dbReference type="EMBL" id="KAI9160690.1"/>
    </source>
</evidence>
<dbReference type="Proteomes" id="UP001064489">
    <property type="component" value="Chromosome 2"/>
</dbReference>
<dbReference type="InterPro" id="IPR036047">
    <property type="entry name" value="F-box-like_dom_sf"/>
</dbReference>
<keyword evidence="3" id="KW-1185">Reference proteome</keyword>